<dbReference type="PANTHER" id="PTHR43708">
    <property type="entry name" value="CONSERVED EXPRESSED OXIDOREDUCTASE (EUROFUNG)"/>
    <property type="match status" value="1"/>
</dbReference>
<dbReference type="PANTHER" id="PTHR43708:SF8">
    <property type="entry name" value="OXIDOREDUCTASE"/>
    <property type="match status" value="1"/>
</dbReference>
<reference evidence="4" key="1">
    <citation type="journal article" date="2019" name="Int. J. Syst. Evol. Microbiol.">
        <title>The Global Catalogue of Microorganisms (GCM) 10K type strain sequencing project: providing services to taxonomists for standard genome sequencing and annotation.</title>
        <authorList>
            <consortium name="The Broad Institute Genomics Platform"/>
            <consortium name="The Broad Institute Genome Sequencing Center for Infectious Disease"/>
            <person name="Wu L."/>
            <person name="Ma J."/>
        </authorList>
    </citation>
    <scope>NUCLEOTIDE SEQUENCE [LARGE SCALE GENOMIC DNA]</scope>
    <source>
        <strain evidence="4">KCTC 42805</strain>
    </source>
</reference>
<dbReference type="Gene3D" id="3.30.360.10">
    <property type="entry name" value="Dihydrodipicolinate Reductase, domain 2"/>
    <property type="match status" value="1"/>
</dbReference>
<feature type="domain" description="Gfo/Idh/MocA-like oxidoreductase N-terminal" evidence="1">
    <location>
        <begin position="4"/>
        <end position="122"/>
    </location>
</feature>
<dbReference type="Gene3D" id="3.40.50.720">
    <property type="entry name" value="NAD(P)-binding Rossmann-like Domain"/>
    <property type="match status" value="1"/>
</dbReference>
<organism evidence="3 4">
    <name type="scientific">Spirosoma soli</name>
    <dbReference type="NCBI Taxonomy" id="1770529"/>
    <lineage>
        <taxon>Bacteria</taxon>
        <taxon>Pseudomonadati</taxon>
        <taxon>Bacteroidota</taxon>
        <taxon>Cytophagia</taxon>
        <taxon>Cytophagales</taxon>
        <taxon>Cytophagaceae</taxon>
        <taxon>Spirosoma</taxon>
    </lineage>
</organism>
<comment type="caution">
    <text evidence="3">The sequence shown here is derived from an EMBL/GenBank/DDBJ whole genome shotgun (WGS) entry which is preliminary data.</text>
</comment>
<evidence type="ECO:0000313" key="4">
    <source>
        <dbReference type="Proteomes" id="UP001597469"/>
    </source>
</evidence>
<evidence type="ECO:0000259" key="1">
    <source>
        <dbReference type="Pfam" id="PF01408"/>
    </source>
</evidence>
<gene>
    <name evidence="3" type="ORF">ACFSUS_28235</name>
</gene>
<dbReference type="EMBL" id="JBHULN010000031">
    <property type="protein sequence ID" value="MFD2574554.1"/>
    <property type="molecule type" value="Genomic_DNA"/>
</dbReference>
<dbReference type="Pfam" id="PF01408">
    <property type="entry name" value="GFO_IDH_MocA"/>
    <property type="match status" value="1"/>
</dbReference>
<dbReference type="SUPFAM" id="SSF55347">
    <property type="entry name" value="Glyceraldehyde-3-phosphate dehydrogenase-like, C-terminal domain"/>
    <property type="match status" value="1"/>
</dbReference>
<name>A0ABW5MCZ7_9BACT</name>
<dbReference type="InterPro" id="IPR000683">
    <property type="entry name" value="Gfo/Idh/MocA-like_OxRdtase_N"/>
</dbReference>
<dbReference type="InterPro" id="IPR055170">
    <property type="entry name" value="GFO_IDH_MocA-like_dom"/>
</dbReference>
<dbReference type="Pfam" id="PF22725">
    <property type="entry name" value="GFO_IDH_MocA_C3"/>
    <property type="match status" value="1"/>
</dbReference>
<dbReference type="InterPro" id="IPR051317">
    <property type="entry name" value="Gfo/Idh/MocA_oxidoreduct"/>
</dbReference>
<sequence length="346" mass="39222">MKKLKFAVIGTGFWATYQLPAWFELESVELVALCNRTRARADDFAQRFDVQHVYENVDELLDRHADELDFVDIITDVDTHLYFTTKVAERQLDVICQKPMAPNLDAARQMVETCRQWGVRFYIHENFRWQAPIRQLKAVLDSGAIGEPFKANVSFCSAFPVFDNQPFLAQLDQFILTDIGSHILDICRFLFGEASSLYCQTTRVNPHIQGEDVANVLMRMHSGLVCNVAMSYASILEHEVFPQTLVTVEGSAGSVVLRRDFEIRTTVRRPDRSVDTQSQIARPPIYDWADPDYALVHASIVDCNRNLLTDLQGLGGAETTGGDNFETIRLVYAAYESARTNQVITL</sequence>
<keyword evidence="4" id="KW-1185">Reference proteome</keyword>
<protein>
    <submittedName>
        <fullName evidence="3">Gfo/Idh/MocA family protein</fullName>
    </submittedName>
</protein>
<accession>A0ABW5MCZ7</accession>
<dbReference type="InterPro" id="IPR036291">
    <property type="entry name" value="NAD(P)-bd_dom_sf"/>
</dbReference>
<dbReference type="Proteomes" id="UP001597469">
    <property type="component" value="Unassembled WGS sequence"/>
</dbReference>
<proteinExistence type="predicted"/>
<evidence type="ECO:0000313" key="3">
    <source>
        <dbReference type="EMBL" id="MFD2574554.1"/>
    </source>
</evidence>
<dbReference type="SUPFAM" id="SSF51735">
    <property type="entry name" value="NAD(P)-binding Rossmann-fold domains"/>
    <property type="match status" value="1"/>
</dbReference>
<evidence type="ECO:0000259" key="2">
    <source>
        <dbReference type="Pfam" id="PF22725"/>
    </source>
</evidence>
<feature type="domain" description="GFO/IDH/MocA-like oxidoreductase" evidence="2">
    <location>
        <begin position="133"/>
        <end position="255"/>
    </location>
</feature>
<dbReference type="RefSeq" id="WP_381528440.1">
    <property type="nucleotide sequence ID" value="NZ_JBHULN010000031.1"/>
</dbReference>